<dbReference type="Gene3D" id="1.10.630.10">
    <property type="entry name" value="Cytochrome P450"/>
    <property type="match status" value="1"/>
</dbReference>
<evidence type="ECO:0000256" key="1">
    <source>
        <dbReference type="ARBA" id="ARBA00001971"/>
    </source>
</evidence>
<name>A0A0D2E6Z3_9EURO</name>
<dbReference type="PANTHER" id="PTHR46300:SF2">
    <property type="entry name" value="CYTOCHROME P450 MONOOXYGENASE ALNH-RELATED"/>
    <property type="match status" value="1"/>
</dbReference>
<organism evidence="8 9">
    <name type="scientific">Exophiala xenobiotica</name>
    <dbReference type="NCBI Taxonomy" id="348802"/>
    <lineage>
        <taxon>Eukaryota</taxon>
        <taxon>Fungi</taxon>
        <taxon>Dikarya</taxon>
        <taxon>Ascomycota</taxon>
        <taxon>Pezizomycotina</taxon>
        <taxon>Eurotiomycetes</taxon>
        <taxon>Chaetothyriomycetidae</taxon>
        <taxon>Chaetothyriales</taxon>
        <taxon>Herpotrichiellaceae</taxon>
        <taxon>Exophiala</taxon>
    </lineage>
</organism>
<sequence>MDDERECKSRKIQAATKSPGHPNIWEHIPTSTTEAGIMGVETAKKYGEMFTCSIGGKTWVFLNSSRVVNDLMEKRSAIYSSRQYMPMASGVISGGNRILLMPYGERWRTLRKIMHSILNKQNAPVFAPFQDVESKHLLYDFLHHPELWYSATQRFANSVIMSVVFGKRMELEDPKIRELFDTSNATIDAFQPSANLVDSLTFLEKLPKSLQWWRPRGEAMFQKTVNIYKREVDELEQKMRK</sequence>
<dbReference type="SUPFAM" id="SSF48264">
    <property type="entry name" value="Cytochrome P450"/>
    <property type="match status" value="1"/>
</dbReference>
<dbReference type="Proteomes" id="UP000054342">
    <property type="component" value="Unassembled WGS sequence"/>
</dbReference>
<dbReference type="AlphaFoldDB" id="A0A0D2E6Z3"/>
<dbReference type="PRINTS" id="PR00463">
    <property type="entry name" value="EP450I"/>
</dbReference>
<comment type="cofactor">
    <cofactor evidence="1">
        <name>heme</name>
        <dbReference type="ChEBI" id="CHEBI:30413"/>
    </cofactor>
</comment>
<feature type="region of interest" description="Disordered" evidence="7">
    <location>
        <begin position="1"/>
        <end position="23"/>
    </location>
</feature>
<dbReference type="EMBL" id="KN847322">
    <property type="protein sequence ID" value="KIW50490.1"/>
    <property type="molecule type" value="Genomic_DNA"/>
</dbReference>
<keyword evidence="3" id="KW-0479">Metal-binding</keyword>
<dbReference type="Pfam" id="PF00067">
    <property type="entry name" value="p450"/>
    <property type="match status" value="1"/>
</dbReference>
<dbReference type="GO" id="GO:0016705">
    <property type="term" value="F:oxidoreductase activity, acting on paired donors, with incorporation or reduction of molecular oxygen"/>
    <property type="evidence" value="ECO:0007669"/>
    <property type="project" value="InterPro"/>
</dbReference>
<reference evidence="8 9" key="1">
    <citation type="submission" date="2015-01" db="EMBL/GenBank/DDBJ databases">
        <title>The Genome Sequence of Exophiala xenobiotica CBS118157.</title>
        <authorList>
            <consortium name="The Broad Institute Genomics Platform"/>
            <person name="Cuomo C."/>
            <person name="de Hoog S."/>
            <person name="Gorbushina A."/>
            <person name="Stielow B."/>
            <person name="Teixiera M."/>
            <person name="Abouelleil A."/>
            <person name="Chapman S.B."/>
            <person name="Priest M."/>
            <person name="Young S.K."/>
            <person name="Wortman J."/>
            <person name="Nusbaum C."/>
            <person name="Birren B."/>
        </authorList>
    </citation>
    <scope>NUCLEOTIDE SEQUENCE [LARGE SCALE GENOMIC DNA]</scope>
    <source>
        <strain evidence="8 9">CBS 118157</strain>
    </source>
</reference>
<dbReference type="STRING" id="348802.A0A0D2E6Z3"/>
<evidence type="ECO:0008006" key="10">
    <source>
        <dbReference type="Google" id="ProtNLM"/>
    </source>
</evidence>
<dbReference type="PANTHER" id="PTHR46300">
    <property type="entry name" value="P450, PUTATIVE (EUROFUNG)-RELATED-RELATED"/>
    <property type="match status" value="1"/>
</dbReference>
<comment type="similarity">
    <text evidence="2">Belongs to the cytochrome P450 family.</text>
</comment>
<gene>
    <name evidence="8" type="ORF">PV05_09294</name>
</gene>
<evidence type="ECO:0000256" key="7">
    <source>
        <dbReference type="SAM" id="MobiDB-lite"/>
    </source>
</evidence>
<dbReference type="OrthoDB" id="1103324at2759"/>
<evidence type="ECO:0000256" key="4">
    <source>
        <dbReference type="ARBA" id="ARBA00023002"/>
    </source>
</evidence>
<dbReference type="GO" id="GO:0020037">
    <property type="term" value="F:heme binding"/>
    <property type="evidence" value="ECO:0007669"/>
    <property type="project" value="InterPro"/>
</dbReference>
<keyword evidence="5" id="KW-0408">Iron</keyword>
<dbReference type="InterPro" id="IPR036396">
    <property type="entry name" value="Cyt_P450_sf"/>
</dbReference>
<keyword evidence="6" id="KW-0503">Monooxygenase</keyword>
<evidence type="ECO:0000313" key="8">
    <source>
        <dbReference type="EMBL" id="KIW50490.1"/>
    </source>
</evidence>
<dbReference type="RefSeq" id="XP_013311074.1">
    <property type="nucleotide sequence ID" value="XM_013455620.1"/>
</dbReference>
<dbReference type="InterPro" id="IPR050364">
    <property type="entry name" value="Cytochrome_P450_fung"/>
</dbReference>
<dbReference type="GO" id="GO:0005506">
    <property type="term" value="F:iron ion binding"/>
    <property type="evidence" value="ECO:0007669"/>
    <property type="project" value="InterPro"/>
</dbReference>
<evidence type="ECO:0000256" key="5">
    <source>
        <dbReference type="ARBA" id="ARBA00023004"/>
    </source>
</evidence>
<accession>A0A0D2E6Z3</accession>
<keyword evidence="4" id="KW-0560">Oxidoreductase</keyword>
<evidence type="ECO:0000256" key="6">
    <source>
        <dbReference type="ARBA" id="ARBA00023033"/>
    </source>
</evidence>
<dbReference type="GeneID" id="25331202"/>
<dbReference type="GO" id="GO:0004497">
    <property type="term" value="F:monooxygenase activity"/>
    <property type="evidence" value="ECO:0007669"/>
    <property type="project" value="UniProtKB-KW"/>
</dbReference>
<protein>
    <recommendedName>
        <fullName evidence="10">Cytochrome P450</fullName>
    </recommendedName>
</protein>
<evidence type="ECO:0000313" key="9">
    <source>
        <dbReference type="Proteomes" id="UP000054342"/>
    </source>
</evidence>
<proteinExistence type="inferred from homology"/>
<evidence type="ECO:0000256" key="3">
    <source>
        <dbReference type="ARBA" id="ARBA00022723"/>
    </source>
</evidence>
<dbReference type="HOGENOM" id="CLU_001570_2_2_1"/>
<evidence type="ECO:0000256" key="2">
    <source>
        <dbReference type="ARBA" id="ARBA00010617"/>
    </source>
</evidence>
<dbReference type="InterPro" id="IPR002401">
    <property type="entry name" value="Cyt_P450_E_grp-I"/>
</dbReference>
<keyword evidence="9" id="KW-1185">Reference proteome</keyword>
<dbReference type="InterPro" id="IPR001128">
    <property type="entry name" value="Cyt_P450"/>
</dbReference>